<dbReference type="InterPro" id="IPR040719">
    <property type="entry name" value="DUF5597"/>
</dbReference>
<keyword evidence="2" id="KW-0326">Glycosidase</keyword>
<evidence type="ECO:0000259" key="4">
    <source>
        <dbReference type="Pfam" id="PF02449"/>
    </source>
</evidence>
<dbReference type="SUPFAM" id="SSF51445">
    <property type="entry name" value="(Trans)glycosidases"/>
    <property type="match status" value="1"/>
</dbReference>
<evidence type="ECO:0000256" key="2">
    <source>
        <dbReference type="ARBA" id="ARBA00023295"/>
    </source>
</evidence>
<protein>
    <submittedName>
        <fullName evidence="6">Beta-galactosidase GanA</fullName>
    </submittedName>
</protein>
<dbReference type="GO" id="GO:0004565">
    <property type="term" value="F:beta-galactosidase activity"/>
    <property type="evidence" value="ECO:0007669"/>
    <property type="project" value="InterPro"/>
</dbReference>
<dbReference type="Gene3D" id="2.60.220.20">
    <property type="entry name" value="putative beta-Galactosidase from caulobacter crescentus"/>
    <property type="match status" value="1"/>
</dbReference>
<reference evidence="6 7" key="1">
    <citation type="submission" date="2017-06" db="EMBL/GenBank/DDBJ databases">
        <authorList>
            <person name="Kim H.J."/>
            <person name="Triplett B.A."/>
        </authorList>
    </citation>
    <scope>NUCLEOTIDE SEQUENCE [LARGE SCALE GENOMIC DNA]</scope>
    <source>
        <strain evidence="6 7">DS15</strain>
    </source>
</reference>
<keyword evidence="1" id="KW-0378">Hydrolase</keyword>
<dbReference type="InterPro" id="IPR013529">
    <property type="entry name" value="Glyco_hydro_42_N"/>
</dbReference>
<proteinExistence type="predicted"/>
<feature type="chain" id="PRO_5012986491" evidence="3">
    <location>
        <begin position="23"/>
        <end position="540"/>
    </location>
</feature>
<evidence type="ECO:0000256" key="3">
    <source>
        <dbReference type="SAM" id="SignalP"/>
    </source>
</evidence>
<dbReference type="GO" id="GO:0005975">
    <property type="term" value="P:carbohydrate metabolic process"/>
    <property type="evidence" value="ECO:0007669"/>
    <property type="project" value="InterPro"/>
</dbReference>
<evidence type="ECO:0000313" key="7">
    <source>
        <dbReference type="Proteomes" id="UP000198339"/>
    </source>
</evidence>
<keyword evidence="7" id="KW-1185">Reference proteome</keyword>
<sequence length="540" mass="60110">MHRLTRWLLPLAALCLSGVATAKDTSLPRLESRDGRHALIVDGEPFLILGGQANNSSNYPAMLPEVWPTVRALHANTLEIPVAWEQIEPVEGQFDFSWVDALVPEARENGVRLVLLWFGTWKNTGPSYMPEWVKRDTRRFPRMKTRDGKTHYVPSPHGRATLEADKRAFVALMRHLREIDPQHTVIMVQPENEVGSYGSPRDFSPEANRLFAGPIPAELARKVGRRGTWSEVFGRKADSSFNAWYTARYIDEIAAAGQAELNLPMYVNVVTSDPFDPRAGEGDGASGGADWPVLDVWKAAAPHIAIAAPDLYDRGYKIYAGKLDKMARPDNPLFVPETGNDLEFARYFWLALGKGAIGWSPFGMDTTYANFPLGAKRLDAGTLGAFASKFALMRPIARDWARLAFEHPTVGFARGDDASDQSAVSGRWKITARYGLWAFGEPSWTWMEIPPNPKKDQPIGGAALIQLGPDEFLLAGSDARIGFELAAPKPGENVHYLSVEEGTFESGRWMMKRRWNGDQTDYGLNLAEPTLLRVRLGTYR</sequence>
<name>A0A239JE54_9SPHN</name>
<dbReference type="Gene3D" id="3.20.20.80">
    <property type="entry name" value="Glycosidases"/>
    <property type="match status" value="1"/>
</dbReference>
<dbReference type="GO" id="GO:0009341">
    <property type="term" value="C:beta-galactosidase complex"/>
    <property type="evidence" value="ECO:0007669"/>
    <property type="project" value="InterPro"/>
</dbReference>
<dbReference type="Pfam" id="PF18120">
    <property type="entry name" value="DUF5597"/>
    <property type="match status" value="1"/>
</dbReference>
<dbReference type="EMBL" id="FZPA01000009">
    <property type="protein sequence ID" value="SNT02994.1"/>
    <property type="molecule type" value="Genomic_DNA"/>
</dbReference>
<dbReference type="OrthoDB" id="9800974at2"/>
<dbReference type="FunFam" id="3.20.20.80:FF:000135">
    <property type="entry name" value="Beta-galactosidase, putative, bgl35A"/>
    <property type="match status" value="1"/>
</dbReference>
<feature type="domain" description="Glycoside hydrolase family 42 N-terminal" evidence="4">
    <location>
        <begin position="77"/>
        <end position="211"/>
    </location>
</feature>
<organism evidence="6 7">
    <name type="scientific">Sphingopyxis indica</name>
    <dbReference type="NCBI Taxonomy" id="436663"/>
    <lineage>
        <taxon>Bacteria</taxon>
        <taxon>Pseudomonadati</taxon>
        <taxon>Pseudomonadota</taxon>
        <taxon>Alphaproteobacteria</taxon>
        <taxon>Sphingomonadales</taxon>
        <taxon>Sphingomonadaceae</taxon>
        <taxon>Sphingopyxis</taxon>
    </lineage>
</organism>
<gene>
    <name evidence="6" type="ORF">SAMN06295955_109164</name>
</gene>
<evidence type="ECO:0000313" key="6">
    <source>
        <dbReference type="EMBL" id="SNT02994.1"/>
    </source>
</evidence>
<dbReference type="AlphaFoldDB" id="A0A239JE54"/>
<dbReference type="RefSeq" id="WP_089216469.1">
    <property type="nucleotide sequence ID" value="NZ_FZPA01000009.1"/>
</dbReference>
<feature type="domain" description="DUF5597" evidence="5">
    <location>
        <begin position="386"/>
        <end position="526"/>
    </location>
</feature>
<feature type="signal peptide" evidence="3">
    <location>
        <begin position="1"/>
        <end position="22"/>
    </location>
</feature>
<dbReference type="Proteomes" id="UP000198339">
    <property type="component" value="Unassembled WGS sequence"/>
</dbReference>
<accession>A0A239JE54</accession>
<keyword evidence="3" id="KW-0732">Signal</keyword>
<evidence type="ECO:0000256" key="1">
    <source>
        <dbReference type="ARBA" id="ARBA00022801"/>
    </source>
</evidence>
<dbReference type="InterPro" id="IPR017853">
    <property type="entry name" value="GH"/>
</dbReference>
<evidence type="ECO:0000259" key="5">
    <source>
        <dbReference type="Pfam" id="PF18120"/>
    </source>
</evidence>
<dbReference type="Pfam" id="PF02449">
    <property type="entry name" value="Glyco_hydro_42"/>
    <property type="match status" value="1"/>
</dbReference>